<dbReference type="PANTHER" id="PTHR48041">
    <property type="entry name" value="ABC TRANSPORTER G FAMILY MEMBER 28"/>
    <property type="match status" value="1"/>
</dbReference>
<dbReference type="PANTHER" id="PTHR48041:SF139">
    <property type="entry name" value="PROTEIN SCARLET"/>
    <property type="match status" value="1"/>
</dbReference>
<feature type="transmembrane region" description="Helical" evidence="11">
    <location>
        <begin position="1004"/>
        <end position="1026"/>
    </location>
</feature>
<name>A0ABN8NWA4_9CNID</name>
<keyword evidence="4" id="KW-0813">Transport</keyword>
<gene>
    <name evidence="14" type="ORF">PLOB_00027402</name>
</gene>
<keyword evidence="15" id="KW-1185">Reference proteome</keyword>
<dbReference type="Pfam" id="PF00005">
    <property type="entry name" value="ABC_tran"/>
    <property type="match status" value="1"/>
</dbReference>
<organism evidence="14 15">
    <name type="scientific">Porites lobata</name>
    <dbReference type="NCBI Taxonomy" id="104759"/>
    <lineage>
        <taxon>Eukaryota</taxon>
        <taxon>Metazoa</taxon>
        <taxon>Cnidaria</taxon>
        <taxon>Anthozoa</taxon>
        <taxon>Hexacorallia</taxon>
        <taxon>Scleractinia</taxon>
        <taxon>Fungiina</taxon>
        <taxon>Poritidae</taxon>
        <taxon>Porites</taxon>
    </lineage>
</organism>
<dbReference type="InterPro" id="IPR003593">
    <property type="entry name" value="AAA+_ATPase"/>
</dbReference>
<dbReference type="Gene3D" id="3.40.50.300">
    <property type="entry name" value="P-loop containing nucleotide triphosphate hydrolases"/>
    <property type="match status" value="1"/>
</dbReference>
<feature type="transmembrane region" description="Helical" evidence="11">
    <location>
        <begin position="1064"/>
        <end position="1083"/>
    </location>
</feature>
<proteinExistence type="inferred from homology"/>
<feature type="region of interest" description="Disordered" evidence="10">
    <location>
        <begin position="580"/>
        <end position="599"/>
    </location>
</feature>
<feature type="transmembrane region" description="Helical" evidence="11">
    <location>
        <begin position="953"/>
        <end position="974"/>
    </location>
</feature>
<keyword evidence="5 11" id="KW-0812">Transmembrane</keyword>
<reference evidence="14 15" key="1">
    <citation type="submission" date="2022-05" db="EMBL/GenBank/DDBJ databases">
        <authorList>
            <consortium name="Genoscope - CEA"/>
            <person name="William W."/>
        </authorList>
    </citation>
    <scope>NUCLEOTIDE SEQUENCE [LARGE SCALE GENOMIC DNA]</scope>
</reference>
<dbReference type="PROSITE" id="PS50893">
    <property type="entry name" value="ABC_TRANSPORTER_2"/>
    <property type="match status" value="1"/>
</dbReference>
<evidence type="ECO:0000256" key="5">
    <source>
        <dbReference type="ARBA" id="ARBA00022692"/>
    </source>
</evidence>
<feature type="transmembrane region" description="Helical" evidence="11">
    <location>
        <begin position="1032"/>
        <end position="1052"/>
    </location>
</feature>
<evidence type="ECO:0000313" key="15">
    <source>
        <dbReference type="Proteomes" id="UP001159405"/>
    </source>
</evidence>
<keyword evidence="9 11" id="KW-0472">Membrane</keyword>
<evidence type="ECO:0000256" key="3">
    <source>
        <dbReference type="ARBA" id="ARBA00010213"/>
    </source>
</evidence>
<sequence>MSRLLFAILFTSAFHQCHLGYFRSNVMYKRELGNLAASCNDGSRPVYYLGHQNPTKWMIFLESGSYCLTKRQCIERFGSKITHALMTSKHFPDSITGRDLLSTDINTNHLYYDFSRVLIPYCSSDSWLGTQTRFNVSSSKDSNSTNEFIFGGKIIFQSVILELLGHHFNRAREVVFVGSSAGAIGVLNHVKWLKNILLSMNANTKLSAIFDSGWFINFQESIASRMTKEFYSVGQPLSRACADFSFGFPCCLSAPCMIAQGYYPTDIPTFFIHSMFDIYIVGEAVLRFTDRVFMAENGASDLLTMVEMYGGAMNQSLLVTYSSNISFFVPACFQHSFFSMSSLREKGGLLQYNRLFTQGNAVFRTFKRPGMWLSLAIRRGDENVRLISTLLKWAKSPNRTLRVTDSCLGPMCNPTCPEVFAFVDSAVQWSDFLNGVVLFMSLVMTVLSVILKIVFVVKFALLKRVQERCLKQHESVKGFVGEPAIPINLVYSSPDVSTHYRCLLDAKKTYRNIEQPRKAHEDKAHGYIAKAYDAIFYGTVQYLRAAFGKNIQRPDDENCHERQFNSNNIPRRKESAVLLDDGFKGPDEGETETESMGVKTSRNFHTQSIHNVALRFNQGEFVGLVGNQGAGKTTLLGLLSGRLLCECKQEHLFINYEEIAKVGDRYRNKTVQLSEFTVPYYGRLRLRQYLTHVALMRMAGNDSMVVKRVEQVIYETKLTTMAEETMDGSFKKRFTELQTRRICLATHLVTRPLAIFIDEPVAGLNAVSSLEMLNTLRRLSDNGHLVIITLKSLPPETAGLFNQIVLLSDHQVIFSGNPSSLSEHYSLLTDEKTEDIKGLEGDIHQLTLAFLQYSSEIVLEILQNKKMTEAMMTEKHVETSAEEITQPSKMDKNVLLSRSQNCTENSGTFTRLFVIDTRESLSHTLGKSMYLPIMFTIVGLTAGTVYWQEERPVFIITAYCGASIPSLLLLGSLLEKQINRSLEILRQDSSENVGHTLEHVIQTFTTTTAACVFPVVLCSVLTFLMVLTSYDWWRFFLVTVITLVLNQTWIAVYMMIIYANPSNACHATLMVAILAGFASGFVVTQEQMPIGFNLLFYINPQLYGFSAITKVLLRNVHLKCEFESALNCISKDGNAVLAKFEFDSVNPFEYMMIMLCFTWLCLLLSWFLCNRKVPRWRRSANEP</sequence>
<evidence type="ECO:0000256" key="4">
    <source>
        <dbReference type="ARBA" id="ARBA00022448"/>
    </source>
</evidence>
<evidence type="ECO:0000259" key="13">
    <source>
        <dbReference type="PROSITE" id="PS50893"/>
    </source>
</evidence>
<keyword evidence="7" id="KW-0067">ATP-binding</keyword>
<evidence type="ECO:0000256" key="12">
    <source>
        <dbReference type="SAM" id="SignalP"/>
    </source>
</evidence>
<evidence type="ECO:0000256" key="6">
    <source>
        <dbReference type="ARBA" id="ARBA00022741"/>
    </source>
</evidence>
<dbReference type="InterPro" id="IPR027417">
    <property type="entry name" value="P-loop_NTPase"/>
</dbReference>
<keyword evidence="12" id="KW-0732">Signal</keyword>
<comment type="similarity">
    <text evidence="3">Belongs to the pectinacetylesterase family. Notum subfamily.</text>
</comment>
<keyword evidence="6" id="KW-0547">Nucleotide-binding</keyword>
<feature type="transmembrane region" description="Helical" evidence="11">
    <location>
        <begin position="928"/>
        <end position="947"/>
    </location>
</feature>
<evidence type="ECO:0000256" key="9">
    <source>
        <dbReference type="ARBA" id="ARBA00023136"/>
    </source>
</evidence>
<keyword evidence="8 11" id="KW-1133">Transmembrane helix</keyword>
<evidence type="ECO:0000256" key="7">
    <source>
        <dbReference type="ARBA" id="ARBA00022840"/>
    </source>
</evidence>
<feature type="signal peptide" evidence="12">
    <location>
        <begin position="1"/>
        <end position="19"/>
    </location>
</feature>
<evidence type="ECO:0000313" key="14">
    <source>
        <dbReference type="EMBL" id="CAH3119559.1"/>
    </source>
</evidence>
<evidence type="ECO:0000256" key="2">
    <source>
        <dbReference type="ARBA" id="ARBA00005814"/>
    </source>
</evidence>
<evidence type="ECO:0000256" key="8">
    <source>
        <dbReference type="ARBA" id="ARBA00022989"/>
    </source>
</evidence>
<dbReference type="Proteomes" id="UP001159405">
    <property type="component" value="Unassembled WGS sequence"/>
</dbReference>
<feature type="domain" description="ABC transporter" evidence="13">
    <location>
        <begin position="591"/>
        <end position="834"/>
    </location>
</feature>
<dbReference type="SMART" id="SM00382">
    <property type="entry name" value="AAA"/>
    <property type="match status" value="1"/>
</dbReference>
<accession>A0ABN8NWA4</accession>
<comment type="similarity">
    <text evidence="2">Belongs to the ABC transporter superfamily. ABCG family. Eye pigment precursor importer (TC 3.A.1.204) subfamily.</text>
</comment>
<dbReference type="Pfam" id="PF03283">
    <property type="entry name" value="PAE"/>
    <property type="match status" value="1"/>
</dbReference>
<dbReference type="EMBL" id="CALNXK010000033">
    <property type="protein sequence ID" value="CAH3119559.1"/>
    <property type="molecule type" value="Genomic_DNA"/>
</dbReference>
<feature type="chain" id="PRO_5045747384" description="ABC transporter domain-containing protein" evidence="12">
    <location>
        <begin position="20"/>
        <end position="1183"/>
    </location>
</feature>
<dbReference type="InterPro" id="IPR003439">
    <property type="entry name" value="ABC_transporter-like_ATP-bd"/>
</dbReference>
<feature type="transmembrane region" description="Helical" evidence="11">
    <location>
        <begin position="1150"/>
        <end position="1169"/>
    </location>
</feature>
<comment type="subcellular location">
    <subcellularLocation>
        <location evidence="1">Membrane</location>
        <topology evidence="1">Multi-pass membrane protein</topology>
    </subcellularLocation>
</comment>
<dbReference type="InterPro" id="IPR050352">
    <property type="entry name" value="ABCG_transporters"/>
</dbReference>
<evidence type="ECO:0000256" key="11">
    <source>
        <dbReference type="SAM" id="Phobius"/>
    </source>
</evidence>
<evidence type="ECO:0000256" key="10">
    <source>
        <dbReference type="SAM" id="MobiDB-lite"/>
    </source>
</evidence>
<protein>
    <recommendedName>
        <fullName evidence="13">ABC transporter domain-containing protein</fullName>
    </recommendedName>
</protein>
<evidence type="ECO:0000256" key="1">
    <source>
        <dbReference type="ARBA" id="ARBA00004141"/>
    </source>
</evidence>
<comment type="caution">
    <text evidence="14">The sequence shown here is derived from an EMBL/GenBank/DDBJ whole genome shotgun (WGS) entry which is preliminary data.</text>
</comment>
<dbReference type="InterPro" id="IPR004963">
    <property type="entry name" value="PAE/NOTUM"/>
</dbReference>
<dbReference type="SUPFAM" id="SSF52540">
    <property type="entry name" value="P-loop containing nucleoside triphosphate hydrolases"/>
    <property type="match status" value="1"/>
</dbReference>